<dbReference type="RefSeq" id="WP_324670207.1">
    <property type="nucleotide sequence ID" value="NZ_CP141614.1"/>
</dbReference>
<dbReference type="EMBL" id="CP141614">
    <property type="protein sequence ID" value="WRP15799.1"/>
    <property type="molecule type" value="Genomic_DNA"/>
</dbReference>
<feature type="compositionally biased region" description="Gly residues" evidence="8">
    <location>
        <begin position="283"/>
        <end position="292"/>
    </location>
</feature>
<comment type="similarity">
    <text evidence="1 7">Belongs to the RecO family.</text>
</comment>
<dbReference type="NCBIfam" id="TIGR00613">
    <property type="entry name" value="reco"/>
    <property type="match status" value="1"/>
</dbReference>
<accession>A0ABZ1BSR0</accession>
<keyword evidence="11" id="KW-1185">Reference proteome</keyword>
<dbReference type="Pfam" id="PF02565">
    <property type="entry name" value="RecO_C"/>
    <property type="match status" value="1"/>
</dbReference>
<evidence type="ECO:0000259" key="9">
    <source>
        <dbReference type="Pfam" id="PF11967"/>
    </source>
</evidence>
<keyword evidence="3 7" id="KW-0227">DNA damage</keyword>
<dbReference type="HAMAP" id="MF_00201">
    <property type="entry name" value="RecO"/>
    <property type="match status" value="1"/>
</dbReference>
<evidence type="ECO:0000256" key="5">
    <source>
        <dbReference type="ARBA" id="ARBA00023204"/>
    </source>
</evidence>
<feature type="region of interest" description="Disordered" evidence="8">
    <location>
        <begin position="261"/>
        <end position="292"/>
    </location>
</feature>
<evidence type="ECO:0000313" key="11">
    <source>
        <dbReference type="Proteomes" id="UP001333102"/>
    </source>
</evidence>
<comment type="function">
    <text evidence="7">Involved in DNA repair and RecF pathway recombination.</text>
</comment>
<organism evidence="10 11">
    <name type="scientific">Geochorda subterranea</name>
    <dbReference type="NCBI Taxonomy" id="3109564"/>
    <lineage>
        <taxon>Bacteria</taxon>
        <taxon>Bacillati</taxon>
        <taxon>Bacillota</taxon>
        <taxon>Limnochordia</taxon>
        <taxon>Limnochordales</taxon>
        <taxon>Geochordaceae</taxon>
        <taxon>Geochorda</taxon>
    </lineage>
</organism>
<dbReference type="PANTHER" id="PTHR33991">
    <property type="entry name" value="DNA REPAIR PROTEIN RECO"/>
    <property type="match status" value="1"/>
</dbReference>
<gene>
    <name evidence="7 10" type="primary">recO</name>
    <name evidence="10" type="ORF">VLY81_06500</name>
</gene>
<dbReference type="InterPro" id="IPR042242">
    <property type="entry name" value="RecO_C"/>
</dbReference>
<dbReference type="PANTHER" id="PTHR33991:SF1">
    <property type="entry name" value="DNA REPAIR PROTEIN RECO"/>
    <property type="match status" value="1"/>
</dbReference>
<dbReference type="InterPro" id="IPR012340">
    <property type="entry name" value="NA-bd_OB-fold"/>
</dbReference>
<dbReference type="Gene3D" id="2.40.50.140">
    <property type="entry name" value="Nucleic acid-binding proteins"/>
    <property type="match status" value="1"/>
</dbReference>
<dbReference type="Pfam" id="PF11967">
    <property type="entry name" value="RecO_N"/>
    <property type="match status" value="1"/>
</dbReference>
<dbReference type="Gene3D" id="1.20.1440.120">
    <property type="entry name" value="Recombination protein O, C-terminal domain"/>
    <property type="match status" value="1"/>
</dbReference>
<dbReference type="SUPFAM" id="SSF50249">
    <property type="entry name" value="Nucleic acid-binding proteins"/>
    <property type="match status" value="1"/>
</dbReference>
<name>A0ABZ1BSR0_9FIRM</name>
<evidence type="ECO:0000256" key="2">
    <source>
        <dbReference type="ARBA" id="ARBA00021310"/>
    </source>
</evidence>
<evidence type="ECO:0000256" key="4">
    <source>
        <dbReference type="ARBA" id="ARBA00023172"/>
    </source>
</evidence>
<protein>
    <recommendedName>
        <fullName evidence="2 7">DNA repair protein RecO</fullName>
    </recommendedName>
    <alternativeName>
        <fullName evidence="6 7">Recombination protein O</fullName>
    </alternativeName>
</protein>
<keyword evidence="5 7" id="KW-0234">DNA repair</keyword>
<sequence>MGLYRVEALVLRARPMGEADRVLTLFARGEGKLQAVARGSRRPRSRLMGATQPLCHGRYLLMSGRELDSVQQAELVDHGLRPLREDLRRMAAASVTAELVDALVEAREPSEALFRALEQTWTALAEAPPASLGPVVFWFCIHLMDRLGYAPVLDRCAACGRELGAAEAVRFSAREGGSLCASCAAERDAGAPLLKAEGRAALRHLRQHDVDAARRLILSPEGERQVRRALYHFIEYRLSAPSRAWQFWESLDELERAEMPAAAGPTVVSGAPSGPPAAEGSVEGHGGRAAQG</sequence>
<dbReference type="Proteomes" id="UP001333102">
    <property type="component" value="Chromosome"/>
</dbReference>
<evidence type="ECO:0000256" key="6">
    <source>
        <dbReference type="ARBA" id="ARBA00033409"/>
    </source>
</evidence>
<evidence type="ECO:0000256" key="8">
    <source>
        <dbReference type="SAM" id="MobiDB-lite"/>
    </source>
</evidence>
<keyword evidence="4 7" id="KW-0233">DNA recombination</keyword>
<dbReference type="SUPFAM" id="SSF57863">
    <property type="entry name" value="ArfGap/RecO-like zinc finger"/>
    <property type="match status" value="1"/>
</dbReference>
<evidence type="ECO:0000256" key="7">
    <source>
        <dbReference type="HAMAP-Rule" id="MF_00201"/>
    </source>
</evidence>
<feature type="domain" description="DNA replication/recombination mediator RecO N-terminal" evidence="9">
    <location>
        <begin position="1"/>
        <end position="77"/>
    </location>
</feature>
<evidence type="ECO:0000313" key="10">
    <source>
        <dbReference type="EMBL" id="WRP15799.1"/>
    </source>
</evidence>
<proteinExistence type="inferred from homology"/>
<evidence type="ECO:0000256" key="1">
    <source>
        <dbReference type="ARBA" id="ARBA00007452"/>
    </source>
</evidence>
<reference evidence="11" key="1">
    <citation type="submission" date="2023-12" db="EMBL/GenBank/DDBJ databases">
        <title>Novel isolates from deep terrestrial aquifers shed light on the physiology and ecology of the class Limnochordia.</title>
        <authorList>
            <person name="Karnachuk O.V."/>
            <person name="Lukina A.P."/>
            <person name="Avakyan M.R."/>
            <person name="Kadnikov V."/>
            <person name="Begmatov S."/>
            <person name="Beletsky A.V."/>
            <person name="Mardanov A.V."/>
            <person name="Ravin N.V."/>
        </authorList>
    </citation>
    <scope>NUCLEOTIDE SEQUENCE [LARGE SCALE GENOMIC DNA]</scope>
    <source>
        <strain evidence="11">LN</strain>
    </source>
</reference>
<dbReference type="InterPro" id="IPR037278">
    <property type="entry name" value="ARFGAP/RecO"/>
</dbReference>
<dbReference type="InterPro" id="IPR022572">
    <property type="entry name" value="DNA_rep/recomb_RecO_N"/>
</dbReference>
<evidence type="ECO:0000256" key="3">
    <source>
        <dbReference type="ARBA" id="ARBA00022763"/>
    </source>
</evidence>
<dbReference type="InterPro" id="IPR003717">
    <property type="entry name" value="RecO"/>
</dbReference>